<organism evidence="2 3">
    <name type="scientific">Pterulicium gracile</name>
    <dbReference type="NCBI Taxonomy" id="1884261"/>
    <lineage>
        <taxon>Eukaryota</taxon>
        <taxon>Fungi</taxon>
        <taxon>Dikarya</taxon>
        <taxon>Basidiomycota</taxon>
        <taxon>Agaricomycotina</taxon>
        <taxon>Agaricomycetes</taxon>
        <taxon>Agaricomycetidae</taxon>
        <taxon>Agaricales</taxon>
        <taxon>Pleurotineae</taxon>
        <taxon>Pterulaceae</taxon>
        <taxon>Pterulicium</taxon>
    </lineage>
</organism>
<gene>
    <name evidence="2" type="ORF">BDV98DRAFT_560273</name>
</gene>
<evidence type="ECO:0000313" key="2">
    <source>
        <dbReference type="EMBL" id="TFL05585.1"/>
    </source>
</evidence>
<evidence type="ECO:0000256" key="1">
    <source>
        <dbReference type="SAM" id="Phobius"/>
    </source>
</evidence>
<accession>A0A5C3QUI2</accession>
<reference evidence="2 3" key="1">
    <citation type="journal article" date="2019" name="Nat. Ecol. Evol.">
        <title>Megaphylogeny resolves global patterns of mushroom evolution.</title>
        <authorList>
            <person name="Varga T."/>
            <person name="Krizsan K."/>
            <person name="Foldi C."/>
            <person name="Dima B."/>
            <person name="Sanchez-Garcia M."/>
            <person name="Sanchez-Ramirez S."/>
            <person name="Szollosi G.J."/>
            <person name="Szarkandi J.G."/>
            <person name="Papp V."/>
            <person name="Albert L."/>
            <person name="Andreopoulos W."/>
            <person name="Angelini C."/>
            <person name="Antonin V."/>
            <person name="Barry K.W."/>
            <person name="Bougher N.L."/>
            <person name="Buchanan P."/>
            <person name="Buyck B."/>
            <person name="Bense V."/>
            <person name="Catcheside P."/>
            <person name="Chovatia M."/>
            <person name="Cooper J."/>
            <person name="Damon W."/>
            <person name="Desjardin D."/>
            <person name="Finy P."/>
            <person name="Geml J."/>
            <person name="Haridas S."/>
            <person name="Hughes K."/>
            <person name="Justo A."/>
            <person name="Karasinski D."/>
            <person name="Kautmanova I."/>
            <person name="Kiss B."/>
            <person name="Kocsube S."/>
            <person name="Kotiranta H."/>
            <person name="LaButti K.M."/>
            <person name="Lechner B.E."/>
            <person name="Liimatainen K."/>
            <person name="Lipzen A."/>
            <person name="Lukacs Z."/>
            <person name="Mihaltcheva S."/>
            <person name="Morgado L.N."/>
            <person name="Niskanen T."/>
            <person name="Noordeloos M.E."/>
            <person name="Ohm R.A."/>
            <person name="Ortiz-Santana B."/>
            <person name="Ovrebo C."/>
            <person name="Racz N."/>
            <person name="Riley R."/>
            <person name="Savchenko A."/>
            <person name="Shiryaev A."/>
            <person name="Soop K."/>
            <person name="Spirin V."/>
            <person name="Szebenyi C."/>
            <person name="Tomsovsky M."/>
            <person name="Tulloss R.E."/>
            <person name="Uehling J."/>
            <person name="Grigoriev I.V."/>
            <person name="Vagvolgyi C."/>
            <person name="Papp T."/>
            <person name="Martin F.M."/>
            <person name="Miettinen O."/>
            <person name="Hibbett D.S."/>
            <person name="Nagy L.G."/>
        </authorList>
    </citation>
    <scope>NUCLEOTIDE SEQUENCE [LARGE SCALE GENOMIC DNA]</scope>
    <source>
        <strain evidence="2 3">CBS 309.79</strain>
    </source>
</reference>
<keyword evidence="1" id="KW-1133">Transmembrane helix</keyword>
<dbReference type="Proteomes" id="UP000305067">
    <property type="component" value="Unassembled WGS sequence"/>
</dbReference>
<name>A0A5C3QUI2_9AGAR</name>
<dbReference type="AlphaFoldDB" id="A0A5C3QUI2"/>
<dbReference type="EMBL" id="ML178816">
    <property type="protein sequence ID" value="TFL05585.1"/>
    <property type="molecule type" value="Genomic_DNA"/>
</dbReference>
<keyword evidence="1" id="KW-0812">Transmembrane</keyword>
<feature type="transmembrane region" description="Helical" evidence="1">
    <location>
        <begin position="34"/>
        <end position="55"/>
    </location>
</feature>
<keyword evidence="1" id="KW-0472">Membrane</keyword>
<keyword evidence="3" id="KW-1185">Reference proteome</keyword>
<sequence length="83" mass="9076">MANSMICFGLRDPILGNQPAQPIVNNRGMVLTGWALLGLWFFILVSVAIGVLPTFDSGGFWHSLFDSSRATVTKLTRNVLPAR</sequence>
<proteinExistence type="predicted"/>
<protein>
    <submittedName>
        <fullName evidence="2">Uncharacterized protein</fullName>
    </submittedName>
</protein>
<evidence type="ECO:0000313" key="3">
    <source>
        <dbReference type="Proteomes" id="UP000305067"/>
    </source>
</evidence>